<dbReference type="Pfam" id="PF13309">
    <property type="entry name" value="HTH_22"/>
    <property type="match status" value="1"/>
</dbReference>
<name>A0A5C1QN38_9SPIO</name>
<reference evidence="3 4" key="1">
    <citation type="submission" date="2019-02" db="EMBL/GenBank/DDBJ databases">
        <title>Complete Genome Sequence and Methylome Analysis of free living Spirochaetas.</title>
        <authorList>
            <person name="Fomenkov A."/>
            <person name="Dubinina G."/>
            <person name="Leshcheva N."/>
            <person name="Mikheeva N."/>
            <person name="Grabovich M."/>
            <person name="Vincze T."/>
            <person name="Roberts R.J."/>
        </authorList>
    </citation>
    <scope>NUCLEOTIDE SEQUENCE [LARGE SCALE GENOMIC DNA]</scope>
    <source>
        <strain evidence="3 4">K2</strain>
    </source>
</reference>
<organism evidence="3 4">
    <name type="scientific">Oceanispirochaeta crateris</name>
    <dbReference type="NCBI Taxonomy" id="2518645"/>
    <lineage>
        <taxon>Bacteria</taxon>
        <taxon>Pseudomonadati</taxon>
        <taxon>Spirochaetota</taxon>
        <taxon>Spirochaetia</taxon>
        <taxon>Spirochaetales</taxon>
        <taxon>Spirochaetaceae</taxon>
        <taxon>Oceanispirochaeta</taxon>
    </lineage>
</organism>
<dbReference type="Proteomes" id="UP000324209">
    <property type="component" value="Chromosome"/>
</dbReference>
<dbReference type="InterPro" id="IPR013559">
    <property type="entry name" value="YheO"/>
</dbReference>
<dbReference type="Pfam" id="PF08348">
    <property type="entry name" value="PAS_6"/>
    <property type="match status" value="1"/>
</dbReference>
<dbReference type="AlphaFoldDB" id="A0A5C1QN38"/>
<dbReference type="InterPro" id="IPR039445">
    <property type="entry name" value="DauR-like_HTH"/>
</dbReference>
<evidence type="ECO:0000259" key="2">
    <source>
        <dbReference type="Pfam" id="PF13309"/>
    </source>
</evidence>
<keyword evidence="4" id="KW-1185">Reference proteome</keyword>
<gene>
    <name evidence="3" type="ORF">EXM22_08310</name>
</gene>
<accession>A0A5C1QN38</accession>
<dbReference type="KEGG" id="ock:EXM22_08310"/>
<dbReference type="InterPro" id="IPR039446">
    <property type="entry name" value="DauR-like"/>
</dbReference>
<dbReference type="EMBL" id="CP036150">
    <property type="protein sequence ID" value="QEN07986.1"/>
    <property type="molecule type" value="Genomic_DNA"/>
</dbReference>
<feature type="domain" description="YheO-like" evidence="1">
    <location>
        <begin position="25"/>
        <end position="135"/>
    </location>
</feature>
<proteinExistence type="predicted"/>
<evidence type="ECO:0000313" key="3">
    <source>
        <dbReference type="EMBL" id="QEN07986.1"/>
    </source>
</evidence>
<dbReference type="OrthoDB" id="9796595at2"/>
<protein>
    <recommendedName>
        <fullName evidence="5">Transcriptional regulator</fullName>
    </recommendedName>
</protein>
<evidence type="ECO:0008006" key="5">
    <source>
        <dbReference type="Google" id="ProtNLM"/>
    </source>
</evidence>
<evidence type="ECO:0000313" key="4">
    <source>
        <dbReference type="Proteomes" id="UP000324209"/>
    </source>
</evidence>
<dbReference type="PANTHER" id="PTHR35568">
    <property type="entry name" value="TRANSCRIPTIONAL REGULATOR DAUR"/>
    <property type="match status" value="1"/>
</dbReference>
<dbReference type="PANTHER" id="PTHR35568:SF1">
    <property type="entry name" value="TRANSCRIPTIONAL REGULATOR DAUR"/>
    <property type="match status" value="1"/>
</dbReference>
<feature type="domain" description="Transcriptional regulator DauR-like HTH" evidence="2">
    <location>
        <begin position="160"/>
        <end position="220"/>
    </location>
</feature>
<evidence type="ECO:0000259" key="1">
    <source>
        <dbReference type="Pfam" id="PF08348"/>
    </source>
</evidence>
<sequence length="227" mass="25240">MKAYSSRFCGNPGVCMPHSDSSDILKSCIPLVHAVGKTIGVGEVILYDFQREPPVLIAREGGITSRQPGTPASQLLCDMVDEMEAAGETMRINYESATKSGKPLKSTTVLIHDKKALLGALSLNMDMSAMNMLQHFIDQFSGKERADGHDEMPQNTQEFLNIMIRKGIETIGKPVCYFDKKDNLEVVRFLNENHIFSIKGSTDNLAGELNVSRYTIYNYIEEVKNTL</sequence>